<dbReference type="GO" id="GO:0003700">
    <property type="term" value="F:DNA-binding transcription factor activity"/>
    <property type="evidence" value="ECO:0007669"/>
    <property type="project" value="InterPro"/>
</dbReference>
<comment type="similarity">
    <text evidence="1">Belongs to the LysR transcriptional regulatory family.</text>
</comment>
<evidence type="ECO:0000256" key="1">
    <source>
        <dbReference type="ARBA" id="ARBA00009437"/>
    </source>
</evidence>
<dbReference type="SUPFAM" id="SSF46785">
    <property type="entry name" value="Winged helix' DNA-binding domain"/>
    <property type="match status" value="1"/>
</dbReference>
<dbReference type="InterPro" id="IPR000847">
    <property type="entry name" value="LysR_HTH_N"/>
</dbReference>
<organism evidence="6 7">
    <name type="scientific">Marisediminitalea aggregata</name>
    <dbReference type="NCBI Taxonomy" id="634436"/>
    <lineage>
        <taxon>Bacteria</taxon>
        <taxon>Pseudomonadati</taxon>
        <taxon>Pseudomonadota</taxon>
        <taxon>Gammaproteobacteria</taxon>
        <taxon>Alteromonadales</taxon>
        <taxon>Alteromonadaceae</taxon>
        <taxon>Marisediminitalea</taxon>
    </lineage>
</organism>
<dbReference type="Proteomes" id="UP000184520">
    <property type="component" value="Unassembled WGS sequence"/>
</dbReference>
<dbReference type="RefSeq" id="WP_073323527.1">
    <property type="nucleotide sequence ID" value="NZ_FQWD01000004.1"/>
</dbReference>
<evidence type="ECO:0000256" key="2">
    <source>
        <dbReference type="ARBA" id="ARBA00023015"/>
    </source>
</evidence>
<dbReference type="EMBL" id="FQWD01000004">
    <property type="protein sequence ID" value="SHG69880.1"/>
    <property type="molecule type" value="Genomic_DNA"/>
</dbReference>
<proteinExistence type="inferred from homology"/>
<dbReference type="InterPro" id="IPR036390">
    <property type="entry name" value="WH_DNA-bd_sf"/>
</dbReference>
<evidence type="ECO:0000313" key="6">
    <source>
        <dbReference type="EMBL" id="SHG69880.1"/>
    </source>
</evidence>
<keyword evidence="2" id="KW-0805">Transcription regulation</keyword>
<dbReference type="SUPFAM" id="SSF53850">
    <property type="entry name" value="Periplasmic binding protein-like II"/>
    <property type="match status" value="1"/>
</dbReference>
<dbReference type="CDD" id="cd08422">
    <property type="entry name" value="PBP2_CrgA_like"/>
    <property type="match status" value="1"/>
</dbReference>
<dbReference type="InterPro" id="IPR058163">
    <property type="entry name" value="LysR-type_TF_proteobact-type"/>
</dbReference>
<name>A0A1M5LY73_9ALTE</name>
<reference evidence="7" key="1">
    <citation type="submission" date="2016-11" db="EMBL/GenBank/DDBJ databases">
        <authorList>
            <person name="Varghese N."/>
            <person name="Submissions S."/>
        </authorList>
    </citation>
    <scope>NUCLEOTIDE SEQUENCE [LARGE SCALE GENOMIC DNA]</scope>
    <source>
        <strain evidence="7">CGMCC 1.8995</strain>
    </source>
</reference>
<feature type="domain" description="HTH lysR-type" evidence="5">
    <location>
        <begin position="1"/>
        <end position="60"/>
    </location>
</feature>
<keyword evidence="4" id="KW-0804">Transcription</keyword>
<accession>A0A1M5LY73</accession>
<keyword evidence="3 6" id="KW-0238">DNA-binding</keyword>
<dbReference type="Gene3D" id="3.40.190.290">
    <property type="match status" value="1"/>
</dbReference>
<dbReference type="InterPro" id="IPR005119">
    <property type="entry name" value="LysR_subst-bd"/>
</dbReference>
<dbReference type="PANTHER" id="PTHR30537:SF5">
    <property type="entry name" value="HTH-TYPE TRANSCRIPTIONAL ACTIVATOR TTDR-RELATED"/>
    <property type="match status" value="1"/>
</dbReference>
<evidence type="ECO:0000313" key="7">
    <source>
        <dbReference type="Proteomes" id="UP000184520"/>
    </source>
</evidence>
<dbReference type="AlphaFoldDB" id="A0A1M5LY73"/>
<dbReference type="GO" id="GO:0006351">
    <property type="term" value="P:DNA-templated transcription"/>
    <property type="evidence" value="ECO:0007669"/>
    <property type="project" value="TreeGrafter"/>
</dbReference>
<keyword evidence="7" id="KW-1185">Reference proteome</keyword>
<evidence type="ECO:0000259" key="5">
    <source>
        <dbReference type="PROSITE" id="PS50931"/>
    </source>
</evidence>
<dbReference type="PANTHER" id="PTHR30537">
    <property type="entry name" value="HTH-TYPE TRANSCRIPTIONAL REGULATOR"/>
    <property type="match status" value="1"/>
</dbReference>
<dbReference type="PROSITE" id="PS50931">
    <property type="entry name" value="HTH_LYSR"/>
    <property type="match status" value="1"/>
</dbReference>
<gene>
    <name evidence="6" type="ORF">SAMN05216361_2833</name>
</gene>
<protein>
    <submittedName>
        <fullName evidence="6">DNA-binding transcriptional regulator, LysR family</fullName>
    </submittedName>
</protein>
<dbReference type="Pfam" id="PF00126">
    <property type="entry name" value="HTH_1"/>
    <property type="match status" value="1"/>
</dbReference>
<dbReference type="InterPro" id="IPR036388">
    <property type="entry name" value="WH-like_DNA-bd_sf"/>
</dbReference>
<dbReference type="OrthoDB" id="8885940at2"/>
<dbReference type="Pfam" id="PF03466">
    <property type="entry name" value="LysR_substrate"/>
    <property type="match status" value="1"/>
</dbReference>
<dbReference type="Gene3D" id="1.10.10.10">
    <property type="entry name" value="Winged helix-like DNA-binding domain superfamily/Winged helix DNA-binding domain"/>
    <property type="match status" value="1"/>
</dbReference>
<dbReference type="GO" id="GO:0043565">
    <property type="term" value="F:sequence-specific DNA binding"/>
    <property type="evidence" value="ECO:0007669"/>
    <property type="project" value="TreeGrafter"/>
</dbReference>
<dbReference type="STRING" id="634436.SAMN05216361_2833"/>
<sequence>MNNKLEMLRIFSVAAENLSFKETAVKLSISPQAVTRAIKELENLQGELLFHRNTRHMQLTHFGHRLFDKAKPLIKEFDALFERNAEEANEGLAGKVRIAAPLGFGRSVVTPIVVQLLKKYPDINIELMLSDKRADVVEERIDIGLRIGFIRDNRFIVKKIGQIEFFVVAAPELIQQLGSPQTPSDLHHLPTSSVLDPGTGRTWPWYFKSANELHSFNSRIVFDDAEAEFKAALDGLVFAQVPSFLANKELNNKTLIRVLKEYDPEPWTLFIYRPQRGPVPKRVRVIFDELVSNISNSGI</sequence>
<evidence type="ECO:0000256" key="3">
    <source>
        <dbReference type="ARBA" id="ARBA00023125"/>
    </source>
</evidence>
<evidence type="ECO:0000256" key="4">
    <source>
        <dbReference type="ARBA" id="ARBA00023163"/>
    </source>
</evidence>